<evidence type="ECO:0000256" key="1">
    <source>
        <dbReference type="SAM" id="MobiDB-lite"/>
    </source>
</evidence>
<feature type="region of interest" description="Disordered" evidence="1">
    <location>
        <begin position="1"/>
        <end position="22"/>
    </location>
</feature>
<feature type="region of interest" description="Disordered" evidence="1">
    <location>
        <begin position="477"/>
        <end position="501"/>
    </location>
</feature>
<name>M7XPT7_RHOT1</name>
<evidence type="ECO:0000313" key="3">
    <source>
        <dbReference type="Proteomes" id="UP000016926"/>
    </source>
</evidence>
<reference evidence="2 3" key="1">
    <citation type="journal article" date="2012" name="Nat. Commun.">
        <title>A multi-omic map of the lipid-producing yeast Rhodosporidium toruloides.</title>
        <authorList>
            <person name="Zhu Z."/>
            <person name="Zhang S."/>
            <person name="Liu H."/>
            <person name="Shen H."/>
            <person name="Lin X."/>
            <person name="Yang F."/>
            <person name="Zhou Y.J."/>
            <person name="Jin G."/>
            <person name="Ye M."/>
            <person name="Zou H."/>
            <person name="Zou H."/>
            <person name="Zhao Z.K."/>
        </authorList>
    </citation>
    <scope>NUCLEOTIDE SEQUENCE [LARGE SCALE GENOMIC DNA]</scope>
    <source>
        <strain evidence="2 3">NP11</strain>
    </source>
</reference>
<organism evidence="2 3">
    <name type="scientific">Rhodotorula toruloides (strain NP11)</name>
    <name type="common">Yeast</name>
    <name type="synonym">Rhodosporidium toruloides</name>
    <dbReference type="NCBI Taxonomy" id="1130832"/>
    <lineage>
        <taxon>Eukaryota</taxon>
        <taxon>Fungi</taxon>
        <taxon>Dikarya</taxon>
        <taxon>Basidiomycota</taxon>
        <taxon>Pucciniomycotina</taxon>
        <taxon>Microbotryomycetes</taxon>
        <taxon>Sporidiobolales</taxon>
        <taxon>Sporidiobolaceae</taxon>
        <taxon>Rhodotorula</taxon>
    </lineage>
</organism>
<evidence type="ECO:0000313" key="2">
    <source>
        <dbReference type="EMBL" id="EMS22218.1"/>
    </source>
</evidence>
<dbReference type="RefSeq" id="XP_016273337.1">
    <property type="nucleotide sequence ID" value="XM_016414656.1"/>
</dbReference>
<dbReference type="GeneID" id="27364985"/>
<dbReference type="EMBL" id="KB722652">
    <property type="protein sequence ID" value="EMS22218.1"/>
    <property type="molecule type" value="Genomic_DNA"/>
</dbReference>
<sequence length="553" mass="61591">MSSNANETSRDTPDCQPDLPSPRLPPEILDRILDHIDGKTWSFYSSPTRIDYGRSISLVCRAWRERGTAWVWSRVDLDLTTRDETLQHMLKYPRTAKWLEMLYTKGPKLYEDVKDKFDSEEWYKEVIVQNCCDLGRLFAHCEHLRELHIFSGHGILLETLFPLRSVAKHSTIKIVTFEAYSYTDGDAFMRMMHAVPGVEHLNVPFGLLTLDGSALTAENALVRRLPPMSFRDLYLDWSAASLDSSLISETIFQNVLYAINPATLGQISLSPIEQTTLALLQSLTPTFTTLNYLCLHLDGHDLLYGSLGAITAAISGLPKLKHLLLRTCGILTPALVNPAPTQVLSTFFESLPHQLETLELQAVFPPIAEDLHLVPDLILDFINSRAKAPIISIDYRLRRADKSSPSDSAQGEDSASEQTSFVDLLNKVMRGEGTADETAALAVGVEEDGSEGDNEVDQPIENAAKTVDESPEILAGEVSPDARPTSSSLEVEPDQDSIPGPLRTAIQDLRARSHDERITRHGSTVTRRNPKTGEALLHGWQIDSEVWKETPNE</sequence>
<dbReference type="AlphaFoldDB" id="M7XPT7"/>
<accession>M7XPT7</accession>
<protein>
    <submittedName>
        <fullName evidence="2">Uncharacterized protein</fullName>
    </submittedName>
</protein>
<gene>
    <name evidence="2" type="ORF">RHTO_00972</name>
</gene>
<dbReference type="Proteomes" id="UP000016926">
    <property type="component" value="Unassembled WGS sequence"/>
</dbReference>
<keyword evidence="3" id="KW-1185">Reference proteome</keyword>
<proteinExistence type="predicted"/>
<dbReference type="HOGENOM" id="CLU_492697_0_0_1"/>